<protein>
    <submittedName>
        <fullName evidence="1">Uncharacterized protein</fullName>
    </submittedName>
</protein>
<name>A0A327R2T9_9BACT</name>
<dbReference type="Proteomes" id="UP000249547">
    <property type="component" value="Unassembled WGS sequence"/>
</dbReference>
<evidence type="ECO:0000313" key="1">
    <source>
        <dbReference type="EMBL" id="RAJ08207.1"/>
    </source>
</evidence>
<evidence type="ECO:0000313" key="2">
    <source>
        <dbReference type="Proteomes" id="UP000249547"/>
    </source>
</evidence>
<reference evidence="1 2" key="1">
    <citation type="submission" date="2018-06" db="EMBL/GenBank/DDBJ databases">
        <title>Genomic Encyclopedia of Archaeal and Bacterial Type Strains, Phase II (KMG-II): from individual species to whole genera.</title>
        <authorList>
            <person name="Goeker M."/>
        </authorList>
    </citation>
    <scope>NUCLEOTIDE SEQUENCE [LARGE SCALE GENOMIC DNA]</scope>
    <source>
        <strain evidence="1 2">DSM 23857</strain>
    </source>
</reference>
<dbReference type="AlphaFoldDB" id="A0A327R2T9"/>
<gene>
    <name evidence="1" type="ORF">LX64_00854</name>
</gene>
<organism evidence="1 2">
    <name type="scientific">Chitinophaga skermanii</name>
    <dbReference type="NCBI Taxonomy" id="331697"/>
    <lineage>
        <taxon>Bacteria</taxon>
        <taxon>Pseudomonadati</taxon>
        <taxon>Bacteroidota</taxon>
        <taxon>Chitinophagia</taxon>
        <taxon>Chitinophagales</taxon>
        <taxon>Chitinophagaceae</taxon>
        <taxon>Chitinophaga</taxon>
    </lineage>
</organism>
<sequence>MLGKSLQRFQLLGINGGRSFEQKICASLPTLMLDCTACDAPCTCYLLDPPDLFVCSK</sequence>
<comment type="caution">
    <text evidence="1">The sequence shown here is derived from an EMBL/GenBank/DDBJ whole genome shotgun (WGS) entry which is preliminary data.</text>
</comment>
<keyword evidence="2" id="KW-1185">Reference proteome</keyword>
<dbReference type="EMBL" id="QLLL01000002">
    <property type="protein sequence ID" value="RAJ08207.1"/>
    <property type="molecule type" value="Genomic_DNA"/>
</dbReference>
<proteinExistence type="predicted"/>
<accession>A0A327R2T9</accession>